<feature type="compositionally biased region" description="Polar residues" evidence="1">
    <location>
        <begin position="31"/>
        <end position="42"/>
    </location>
</feature>
<evidence type="ECO:0000256" key="1">
    <source>
        <dbReference type="SAM" id="MobiDB-lite"/>
    </source>
</evidence>
<protein>
    <submittedName>
        <fullName evidence="2">Uncharacterized protein</fullName>
    </submittedName>
</protein>
<feature type="non-terminal residue" evidence="2">
    <location>
        <position position="1"/>
    </location>
</feature>
<feature type="region of interest" description="Disordered" evidence="1">
    <location>
        <begin position="9"/>
        <end position="180"/>
    </location>
</feature>
<reference evidence="2 3" key="1">
    <citation type="submission" date="2018-11" db="EMBL/GenBank/DDBJ databases">
        <authorList>
            <consortium name="Pathogen Informatics"/>
        </authorList>
    </citation>
    <scope>NUCLEOTIDE SEQUENCE [LARGE SCALE GENOMIC DNA]</scope>
</reference>
<dbReference type="Proteomes" id="UP000271889">
    <property type="component" value="Unassembled WGS sequence"/>
</dbReference>
<feature type="compositionally biased region" description="Low complexity" evidence="1">
    <location>
        <begin position="43"/>
        <end position="64"/>
    </location>
</feature>
<gene>
    <name evidence="2" type="ORF">CGOC_LOCUS1892</name>
</gene>
<proteinExistence type="predicted"/>
<feature type="compositionally biased region" description="Acidic residues" evidence="1">
    <location>
        <begin position="115"/>
        <end position="124"/>
    </location>
</feature>
<evidence type="ECO:0000313" key="2">
    <source>
        <dbReference type="EMBL" id="VDK50850.1"/>
    </source>
</evidence>
<organism evidence="2 3">
    <name type="scientific">Cylicostephanus goldi</name>
    <name type="common">Nematode worm</name>
    <dbReference type="NCBI Taxonomy" id="71465"/>
    <lineage>
        <taxon>Eukaryota</taxon>
        <taxon>Metazoa</taxon>
        <taxon>Ecdysozoa</taxon>
        <taxon>Nematoda</taxon>
        <taxon>Chromadorea</taxon>
        <taxon>Rhabditida</taxon>
        <taxon>Rhabditina</taxon>
        <taxon>Rhabditomorpha</taxon>
        <taxon>Strongyloidea</taxon>
        <taxon>Strongylidae</taxon>
        <taxon>Cylicostephanus</taxon>
    </lineage>
</organism>
<sequence length="200" mass="22227">EFTTLIKELLDESTEPTSSSLIKPTPEKDNWSSPSLKTLPTKSTHSISAASRTSSSLSTTSIRSFPKHHTESTPDSTVVTTTTEEMITSLDPAVIATSADKMITSTHSDYGKGGEEEEYEDEKEEDYHDEKPENVSVEVVPIQAVDRQSSKEVTEGPRMSTTTTRRLFSDDSWEQPPPNFGYSSMRYPYVTLALQILVEL</sequence>
<keyword evidence="3" id="KW-1185">Reference proteome</keyword>
<accession>A0A3P6R6A2</accession>
<feature type="compositionally biased region" description="Low complexity" evidence="1">
    <location>
        <begin position="73"/>
        <end position="89"/>
    </location>
</feature>
<dbReference type="EMBL" id="UYRV01003878">
    <property type="protein sequence ID" value="VDK50850.1"/>
    <property type="molecule type" value="Genomic_DNA"/>
</dbReference>
<dbReference type="OrthoDB" id="5875488at2759"/>
<name>A0A3P6R6A2_CYLGO</name>
<dbReference type="AlphaFoldDB" id="A0A3P6R6A2"/>
<evidence type="ECO:0000313" key="3">
    <source>
        <dbReference type="Proteomes" id="UP000271889"/>
    </source>
</evidence>